<protein>
    <submittedName>
        <fullName evidence="9">Cation diffusion facilitator family transporter</fullName>
    </submittedName>
</protein>
<dbReference type="EMBL" id="WOFE01000001">
    <property type="protein sequence ID" value="MBM5570780.1"/>
    <property type="molecule type" value="Genomic_DNA"/>
</dbReference>
<feature type="transmembrane region" description="Helical" evidence="7">
    <location>
        <begin position="159"/>
        <end position="180"/>
    </location>
</feature>
<accession>A0ABS2C9E4</accession>
<gene>
    <name evidence="9" type="ORF">GM173_04195</name>
</gene>
<keyword evidence="3" id="KW-0813">Transport</keyword>
<dbReference type="PANTHER" id="PTHR43840">
    <property type="entry name" value="MITOCHONDRIAL METAL TRANSPORTER 1-RELATED"/>
    <property type="match status" value="1"/>
</dbReference>
<comment type="caution">
    <text evidence="9">The sequence shown here is derived from an EMBL/GenBank/DDBJ whole genome shotgun (WGS) entry which is preliminary data.</text>
</comment>
<feature type="domain" description="Cation efflux protein transmembrane" evidence="8">
    <location>
        <begin position="20"/>
        <end position="217"/>
    </location>
</feature>
<name>A0ABS2C9E4_9NEIS</name>
<dbReference type="InterPro" id="IPR058533">
    <property type="entry name" value="Cation_efflux_TM"/>
</dbReference>
<keyword evidence="10" id="KW-1185">Reference proteome</keyword>
<evidence type="ECO:0000256" key="5">
    <source>
        <dbReference type="ARBA" id="ARBA00022989"/>
    </source>
</evidence>
<evidence type="ECO:0000256" key="1">
    <source>
        <dbReference type="ARBA" id="ARBA00004141"/>
    </source>
</evidence>
<feature type="transmembrane region" description="Helical" evidence="7">
    <location>
        <begin position="186"/>
        <end position="206"/>
    </location>
</feature>
<dbReference type="PANTHER" id="PTHR43840:SF15">
    <property type="entry name" value="MITOCHONDRIAL METAL TRANSPORTER 1-RELATED"/>
    <property type="match status" value="1"/>
</dbReference>
<dbReference type="InterPro" id="IPR027469">
    <property type="entry name" value="Cation_efflux_TMD_sf"/>
</dbReference>
<dbReference type="Pfam" id="PF01545">
    <property type="entry name" value="Cation_efflux"/>
    <property type="match status" value="1"/>
</dbReference>
<evidence type="ECO:0000313" key="9">
    <source>
        <dbReference type="EMBL" id="MBM5570780.1"/>
    </source>
</evidence>
<keyword evidence="5 7" id="KW-1133">Transmembrane helix</keyword>
<keyword evidence="4 7" id="KW-0812">Transmembrane</keyword>
<comment type="similarity">
    <text evidence="2">Belongs to the cation diffusion facilitator (CDF) transporter (TC 2.A.4) family.</text>
</comment>
<evidence type="ECO:0000256" key="3">
    <source>
        <dbReference type="ARBA" id="ARBA00022448"/>
    </source>
</evidence>
<feature type="transmembrane region" description="Helical" evidence="7">
    <location>
        <begin position="123"/>
        <end position="139"/>
    </location>
</feature>
<dbReference type="SUPFAM" id="SSF161111">
    <property type="entry name" value="Cation efflux protein transmembrane domain-like"/>
    <property type="match status" value="1"/>
</dbReference>
<evidence type="ECO:0000256" key="6">
    <source>
        <dbReference type="ARBA" id="ARBA00023136"/>
    </source>
</evidence>
<sequence length="310" mass="34672">MYGKLTKKQVNRLEQRTLSISIYTIIGLAIAGIGYGLYIGSDAVMLDGFYALTSLMGSGLYLLAAKVVEKPADRHFQYGYAHIEPLVNSFNSLILIIVCIYAFFNGVRGLVSEGNPVDATEVVAYSFLSAVVCAAVWIYEHRMAKRCDSNLIRNDAREWMVSMSFSVVTGISFAMIWVLPEPSRTWWANYADSAVLAILALCLVPVPMKTFYSNMREVLIITNPEDEVTLRVAQVMSKVENEHDIADFSTHIVKTGRIYVIEINIMVGPDFKLKGVPELDALRTRIWSEIGLPLDDAWLGISFTAHARWL</sequence>
<dbReference type="Proteomes" id="UP001195660">
    <property type="component" value="Unassembled WGS sequence"/>
</dbReference>
<dbReference type="InterPro" id="IPR002524">
    <property type="entry name" value="Cation_efflux"/>
</dbReference>
<dbReference type="NCBIfam" id="TIGR01297">
    <property type="entry name" value="CDF"/>
    <property type="match status" value="1"/>
</dbReference>
<dbReference type="RefSeq" id="WP_203570056.1">
    <property type="nucleotide sequence ID" value="NZ_WOFE01000001.1"/>
</dbReference>
<comment type="subcellular location">
    <subcellularLocation>
        <location evidence="1">Membrane</location>
        <topology evidence="1">Multi-pass membrane protein</topology>
    </subcellularLocation>
</comment>
<feature type="transmembrane region" description="Helical" evidence="7">
    <location>
        <begin position="44"/>
        <end position="64"/>
    </location>
</feature>
<feature type="transmembrane region" description="Helical" evidence="7">
    <location>
        <begin position="85"/>
        <end position="103"/>
    </location>
</feature>
<dbReference type="Gene3D" id="1.20.1510.10">
    <property type="entry name" value="Cation efflux protein transmembrane domain"/>
    <property type="match status" value="1"/>
</dbReference>
<dbReference type="InterPro" id="IPR050291">
    <property type="entry name" value="CDF_Transporter"/>
</dbReference>
<evidence type="ECO:0000256" key="7">
    <source>
        <dbReference type="SAM" id="Phobius"/>
    </source>
</evidence>
<organism evidence="9 10">
    <name type="scientific">Deefgea chitinilytica</name>
    <dbReference type="NCBI Taxonomy" id="570276"/>
    <lineage>
        <taxon>Bacteria</taxon>
        <taxon>Pseudomonadati</taxon>
        <taxon>Pseudomonadota</taxon>
        <taxon>Betaproteobacteria</taxon>
        <taxon>Neisseriales</taxon>
        <taxon>Chitinibacteraceae</taxon>
        <taxon>Deefgea</taxon>
    </lineage>
</organism>
<evidence type="ECO:0000313" key="10">
    <source>
        <dbReference type="Proteomes" id="UP001195660"/>
    </source>
</evidence>
<feature type="transmembrane region" description="Helical" evidence="7">
    <location>
        <begin position="20"/>
        <end position="38"/>
    </location>
</feature>
<evidence type="ECO:0000256" key="4">
    <source>
        <dbReference type="ARBA" id="ARBA00022692"/>
    </source>
</evidence>
<reference evidence="9 10" key="1">
    <citation type="submission" date="2019-11" db="EMBL/GenBank/DDBJ databases">
        <title>Novel Deefgea species.</title>
        <authorList>
            <person name="Han J.-H."/>
        </authorList>
    </citation>
    <scope>NUCLEOTIDE SEQUENCE [LARGE SCALE GENOMIC DNA]</scope>
    <source>
        <strain evidence="9 10">LMG 24817</strain>
    </source>
</reference>
<evidence type="ECO:0000259" key="8">
    <source>
        <dbReference type="Pfam" id="PF01545"/>
    </source>
</evidence>
<keyword evidence="6 7" id="KW-0472">Membrane</keyword>
<evidence type="ECO:0000256" key="2">
    <source>
        <dbReference type="ARBA" id="ARBA00008114"/>
    </source>
</evidence>
<proteinExistence type="inferred from homology"/>